<gene>
    <name evidence="5" type="ORF">MCOR_58427</name>
</gene>
<proteinExistence type="predicted"/>
<keyword evidence="6" id="KW-1185">Reference proteome</keyword>
<feature type="region of interest" description="N-terminal hotdog fold" evidence="2">
    <location>
        <begin position="231"/>
        <end position="369"/>
    </location>
</feature>
<dbReference type="InterPro" id="IPR016039">
    <property type="entry name" value="Thiolase-like"/>
</dbReference>
<dbReference type="Pfam" id="PF14765">
    <property type="entry name" value="PS-DH"/>
    <property type="match status" value="1"/>
</dbReference>
<dbReference type="Pfam" id="PF00109">
    <property type="entry name" value="ketoacyl-synt"/>
    <property type="match status" value="1"/>
</dbReference>
<dbReference type="SMART" id="SM00827">
    <property type="entry name" value="PKS_AT"/>
    <property type="match status" value="1"/>
</dbReference>
<organism evidence="5 6">
    <name type="scientific">Mytilus coruscus</name>
    <name type="common">Sea mussel</name>
    <dbReference type="NCBI Taxonomy" id="42192"/>
    <lineage>
        <taxon>Eukaryota</taxon>
        <taxon>Metazoa</taxon>
        <taxon>Spiralia</taxon>
        <taxon>Lophotrochozoa</taxon>
        <taxon>Mollusca</taxon>
        <taxon>Bivalvia</taxon>
        <taxon>Autobranchia</taxon>
        <taxon>Pteriomorphia</taxon>
        <taxon>Mytilida</taxon>
        <taxon>Mytiloidea</taxon>
        <taxon>Mytilidae</taxon>
        <taxon>Mytilinae</taxon>
        <taxon>Mytilus</taxon>
    </lineage>
</organism>
<dbReference type="OrthoDB" id="329835at2759"/>
<dbReference type="Pfam" id="PF00698">
    <property type="entry name" value="Acyl_transf_1"/>
    <property type="match status" value="1"/>
</dbReference>
<dbReference type="InterPro" id="IPR014043">
    <property type="entry name" value="Acyl_transferase_dom"/>
</dbReference>
<dbReference type="PROSITE" id="PS52004">
    <property type="entry name" value="KS3_2"/>
    <property type="match status" value="1"/>
</dbReference>
<dbReference type="PANTHER" id="PTHR45681">
    <property type="entry name" value="POLYKETIDE SYNTHASE 44-RELATED"/>
    <property type="match status" value="1"/>
</dbReference>
<feature type="region of interest" description="C-terminal hotdog fold" evidence="2">
    <location>
        <begin position="386"/>
        <end position="529"/>
    </location>
</feature>
<dbReference type="AlphaFoldDB" id="A0A6J8F433"/>
<evidence type="ECO:0000256" key="1">
    <source>
        <dbReference type="ARBA" id="ARBA00022679"/>
    </source>
</evidence>
<dbReference type="PROSITE" id="PS52019">
    <property type="entry name" value="PKS_MFAS_DH"/>
    <property type="match status" value="1"/>
</dbReference>
<dbReference type="InterPro" id="IPR016035">
    <property type="entry name" value="Acyl_Trfase/lysoPLipase"/>
</dbReference>
<evidence type="ECO:0000259" key="3">
    <source>
        <dbReference type="PROSITE" id="PS52004"/>
    </source>
</evidence>
<dbReference type="InterPro" id="IPR001227">
    <property type="entry name" value="Ac_transferase_dom_sf"/>
</dbReference>
<name>A0A6J8F433_MYTCO</name>
<dbReference type="SUPFAM" id="SSF53901">
    <property type="entry name" value="Thiolase-like"/>
    <property type="match status" value="1"/>
</dbReference>
<dbReference type="InterPro" id="IPR049551">
    <property type="entry name" value="PKS_DH_C"/>
</dbReference>
<evidence type="ECO:0000313" key="5">
    <source>
        <dbReference type="EMBL" id="CAC5426743.1"/>
    </source>
</evidence>
<dbReference type="InterPro" id="IPR050444">
    <property type="entry name" value="Polyketide_Synthase"/>
</dbReference>
<evidence type="ECO:0000256" key="2">
    <source>
        <dbReference type="PROSITE-ProRule" id="PRU01363"/>
    </source>
</evidence>
<reference evidence="5 6" key="1">
    <citation type="submission" date="2020-06" db="EMBL/GenBank/DDBJ databases">
        <authorList>
            <person name="Li R."/>
            <person name="Bekaert M."/>
        </authorList>
    </citation>
    <scope>NUCLEOTIDE SEQUENCE [LARGE SCALE GENOMIC DNA]</scope>
    <source>
        <strain evidence="6">wild</strain>
    </source>
</reference>
<feature type="domain" description="Ketosynthase family 3 (KS3)" evidence="3">
    <location>
        <begin position="1"/>
        <end position="263"/>
    </location>
</feature>
<feature type="active site" description="Proton donor; for dehydratase activity" evidence="2">
    <location>
        <position position="447"/>
    </location>
</feature>
<protein>
    <submittedName>
        <fullName evidence="5">Uncharacterized protein</fullName>
    </submittedName>
</protein>
<dbReference type="Gene3D" id="3.40.366.10">
    <property type="entry name" value="Malonyl-Coenzyme A Acyl Carrier Protein, domain 2"/>
    <property type="match status" value="1"/>
</dbReference>
<dbReference type="GO" id="GO:0016746">
    <property type="term" value="F:acyltransferase activity"/>
    <property type="evidence" value="ECO:0007669"/>
    <property type="project" value="InterPro"/>
</dbReference>
<evidence type="ECO:0000259" key="4">
    <source>
        <dbReference type="PROSITE" id="PS52019"/>
    </source>
</evidence>
<dbReference type="EMBL" id="CACVKT020010448">
    <property type="protein sequence ID" value="CAC5426743.1"/>
    <property type="molecule type" value="Genomic_DNA"/>
</dbReference>
<dbReference type="Gene3D" id="3.40.47.10">
    <property type="match status" value="2"/>
</dbReference>
<dbReference type="SMART" id="SM00825">
    <property type="entry name" value="PKS_KS"/>
    <property type="match status" value="1"/>
</dbReference>
<accession>A0A6J8F433</accession>
<sequence>MLFGINNIEAERMDPQQRYVLECVPMALEDGGITRNMINGSDTRVFIGRSSIAICGGVNSMLSPSMLIPLSRARMASPSGQCHAFSSNADGYARGEGCGIVILKKKLGHAEKDSNKIWATIATDCNQDGHTASPITAPSASHKKFFFINGQSVGEVTAVYAAGYLTMENAVAVIYHRSKILSTVKGGKMFVIGNCNTKYIESVCSKFQGKACIAVYISSTSCTVSSDADIVDILKKAVKDGLPKAEKETFLLTDLNVQCAYHSHHTEQAGNDLEKIVKQFVRTDPSISYISTVTVKTITDGNVIDASYWKKIVQDICVEVEFTRPIFLSPCQSYSLDVSINDISSKSTMCVITKDKDVIEKFTFRNSEEQPRRENIDIDCIYKVCQQFQSSEDIHDTLNNMGFSYGKHLQILGDSWKNGKQCLVQMHVSDVIWSDAKMTHFHPAILDGLLQTSSVLFLDASDDRTVLPAGIGKLILWRGIERNMIEYTELKHRSKSEVLYKMLLLTVNGSIIAEIEDFRIKIIGDVLSNISQEYTLTWENIQRNHISKNTDPTKLKKRILLCSFDRQILCQITEVPDIEVKYLLLNGKHPSVYKRMYSVPFGKKIQGLLKCTLHQTFCVLQNGPQEISKNHVSLSLHEVSLHSKCLYPVTLPCVSHEQTLFAFQQSECSEFDLLSYESTATIYEIPKLTQISKSNTASDNENIVVACFPMRVQSTFEVQPTTVYPLQQLPGYKPGVIFVSVLIIGSKCRKRIPYTHTM</sequence>
<dbReference type="InterPro" id="IPR014030">
    <property type="entry name" value="Ketoacyl_synth_N"/>
</dbReference>
<evidence type="ECO:0000313" key="6">
    <source>
        <dbReference type="Proteomes" id="UP000507470"/>
    </source>
</evidence>
<keyword evidence="1" id="KW-0808">Transferase</keyword>
<dbReference type="Proteomes" id="UP000507470">
    <property type="component" value="Unassembled WGS sequence"/>
</dbReference>
<feature type="domain" description="PKS/mFAS DH" evidence="4">
    <location>
        <begin position="231"/>
        <end position="529"/>
    </location>
</feature>
<dbReference type="SUPFAM" id="SSF52151">
    <property type="entry name" value="FabD/lysophospholipase-like"/>
    <property type="match status" value="1"/>
</dbReference>
<dbReference type="InterPro" id="IPR049900">
    <property type="entry name" value="PKS_mFAS_DH"/>
</dbReference>
<dbReference type="PANTHER" id="PTHR45681:SF8">
    <property type="entry name" value="CARRIER DOMAIN-CONTAINING PROTEIN"/>
    <property type="match status" value="1"/>
</dbReference>
<dbReference type="InterPro" id="IPR020841">
    <property type="entry name" value="PKS_Beta-ketoAc_synthase_dom"/>
</dbReference>
<dbReference type="Gene3D" id="3.10.129.120">
    <property type="match status" value="1"/>
</dbReference>
<feature type="active site" description="Proton acceptor; for dehydratase activity" evidence="2">
    <location>
        <position position="265"/>
    </location>
</feature>